<evidence type="ECO:0000313" key="3">
    <source>
        <dbReference type="Proteomes" id="UP000195062"/>
    </source>
</evidence>
<reference evidence="2 3" key="1">
    <citation type="submission" date="2016-08" db="EMBL/GenBank/DDBJ databases">
        <title>Genome sequence of Clavibacter michiganensis subsp. michiganensis strain CASJ007.</title>
        <authorList>
            <person name="Thapa S.P."/>
            <person name="Coaker G."/>
        </authorList>
    </citation>
    <scope>NUCLEOTIDE SEQUENCE [LARGE SCALE GENOMIC DNA]</scope>
    <source>
        <strain evidence="2">CASJ007</strain>
    </source>
</reference>
<protein>
    <submittedName>
        <fullName evidence="2">Uncharacterized protein</fullName>
    </submittedName>
</protein>
<organism evidence="2 3">
    <name type="scientific">Clavibacter michiganensis subsp. michiganensis</name>
    <dbReference type="NCBI Taxonomy" id="33013"/>
    <lineage>
        <taxon>Bacteria</taxon>
        <taxon>Bacillati</taxon>
        <taxon>Actinomycetota</taxon>
        <taxon>Actinomycetes</taxon>
        <taxon>Micrococcales</taxon>
        <taxon>Microbacteriaceae</taxon>
        <taxon>Clavibacter</taxon>
    </lineage>
</organism>
<gene>
    <name evidence="2" type="ORF">CMMCAS07_14270</name>
</gene>
<dbReference type="EMBL" id="MDHH01000003">
    <property type="protein sequence ID" value="OUE01471.1"/>
    <property type="molecule type" value="Genomic_DNA"/>
</dbReference>
<feature type="region of interest" description="Disordered" evidence="1">
    <location>
        <begin position="59"/>
        <end position="110"/>
    </location>
</feature>
<dbReference type="AlphaFoldDB" id="A0A251XGB0"/>
<name>A0A251XGB0_CLAMM</name>
<comment type="caution">
    <text evidence="2">The sequence shown here is derived from an EMBL/GenBank/DDBJ whole genome shotgun (WGS) entry which is preliminary data.</text>
</comment>
<proteinExistence type="predicted"/>
<evidence type="ECO:0000256" key="1">
    <source>
        <dbReference type="SAM" id="MobiDB-lite"/>
    </source>
</evidence>
<evidence type="ECO:0000313" key="2">
    <source>
        <dbReference type="EMBL" id="OUE01471.1"/>
    </source>
</evidence>
<keyword evidence="3" id="KW-1185">Reference proteome</keyword>
<sequence length="110" mass="11583">MNLRWLSAPDDEVTTAIRNVRTSACPPWLPSRREVLAHVDDSLLLLGPLLILIYRASSPTAPATAPSRRRRPTGSLGRPWCSTSSSLGPASCTAGPCSPVMGADPGAHPA</sequence>
<dbReference type="Proteomes" id="UP000195062">
    <property type="component" value="Unassembled WGS sequence"/>
</dbReference>
<accession>A0A251XGB0</accession>